<organism evidence="1 2">
    <name type="scientific">Acanthoscelides obtectus</name>
    <name type="common">Bean weevil</name>
    <name type="synonym">Bruchus obtectus</name>
    <dbReference type="NCBI Taxonomy" id="200917"/>
    <lineage>
        <taxon>Eukaryota</taxon>
        <taxon>Metazoa</taxon>
        <taxon>Ecdysozoa</taxon>
        <taxon>Arthropoda</taxon>
        <taxon>Hexapoda</taxon>
        <taxon>Insecta</taxon>
        <taxon>Pterygota</taxon>
        <taxon>Neoptera</taxon>
        <taxon>Endopterygota</taxon>
        <taxon>Coleoptera</taxon>
        <taxon>Polyphaga</taxon>
        <taxon>Cucujiformia</taxon>
        <taxon>Chrysomeloidea</taxon>
        <taxon>Chrysomelidae</taxon>
        <taxon>Bruchinae</taxon>
        <taxon>Bruchini</taxon>
        <taxon>Acanthoscelides</taxon>
    </lineage>
</organism>
<gene>
    <name evidence="1" type="ORF">ACAOBT_LOCUS15306</name>
</gene>
<dbReference type="Proteomes" id="UP001152888">
    <property type="component" value="Unassembled WGS sequence"/>
</dbReference>
<reference evidence="1" key="1">
    <citation type="submission" date="2022-03" db="EMBL/GenBank/DDBJ databases">
        <authorList>
            <person name="Sayadi A."/>
        </authorList>
    </citation>
    <scope>NUCLEOTIDE SEQUENCE</scope>
</reference>
<accession>A0A9P0KU69</accession>
<name>A0A9P0KU69_ACAOB</name>
<dbReference type="AlphaFoldDB" id="A0A9P0KU69"/>
<proteinExistence type="predicted"/>
<sequence>MADLEDSVVVVVEVEACFEDNGDGEVVMLAAMEFMIRSMIETAFSVVPSFTFGRGIVSQLCVKKPKIECIIPRPQFY</sequence>
<protein>
    <submittedName>
        <fullName evidence="1">Uncharacterized protein</fullName>
    </submittedName>
</protein>
<dbReference type="EMBL" id="CAKOFQ010006929">
    <property type="protein sequence ID" value="CAH1982966.1"/>
    <property type="molecule type" value="Genomic_DNA"/>
</dbReference>
<evidence type="ECO:0000313" key="1">
    <source>
        <dbReference type="EMBL" id="CAH1982966.1"/>
    </source>
</evidence>
<dbReference type="OrthoDB" id="6807109at2759"/>
<keyword evidence="2" id="KW-1185">Reference proteome</keyword>
<evidence type="ECO:0000313" key="2">
    <source>
        <dbReference type="Proteomes" id="UP001152888"/>
    </source>
</evidence>
<comment type="caution">
    <text evidence="1">The sequence shown here is derived from an EMBL/GenBank/DDBJ whole genome shotgun (WGS) entry which is preliminary data.</text>
</comment>